<feature type="compositionally biased region" description="Basic and acidic residues" evidence="1">
    <location>
        <begin position="55"/>
        <end position="66"/>
    </location>
</feature>
<proteinExistence type="predicted"/>
<sequence length="81" mass="9168">MFYVNLTDRIAFVELVAEANQITFRTALRVYVQGGQRQLSLRCRVKGVSGTRQRLNSECDRDDERSSAPVEPSTHDTIASH</sequence>
<gene>
    <name evidence="2" type="ORF">EVAR_33190_1</name>
</gene>
<reference evidence="2 3" key="1">
    <citation type="journal article" date="2019" name="Commun. Biol.">
        <title>The bagworm genome reveals a unique fibroin gene that provides high tensile strength.</title>
        <authorList>
            <person name="Kono N."/>
            <person name="Nakamura H."/>
            <person name="Ohtoshi R."/>
            <person name="Tomita M."/>
            <person name="Numata K."/>
            <person name="Arakawa K."/>
        </authorList>
    </citation>
    <scope>NUCLEOTIDE SEQUENCE [LARGE SCALE GENOMIC DNA]</scope>
</reference>
<evidence type="ECO:0000313" key="2">
    <source>
        <dbReference type="EMBL" id="GBP45085.1"/>
    </source>
</evidence>
<dbReference type="EMBL" id="BGZK01000464">
    <property type="protein sequence ID" value="GBP45085.1"/>
    <property type="molecule type" value="Genomic_DNA"/>
</dbReference>
<feature type="region of interest" description="Disordered" evidence="1">
    <location>
        <begin position="54"/>
        <end position="81"/>
    </location>
</feature>
<accession>A0A4C1W4Q4</accession>
<dbReference type="Proteomes" id="UP000299102">
    <property type="component" value="Unassembled WGS sequence"/>
</dbReference>
<name>A0A4C1W4Q4_EUMVA</name>
<organism evidence="2 3">
    <name type="scientific">Eumeta variegata</name>
    <name type="common">Bagworm moth</name>
    <name type="synonym">Eumeta japonica</name>
    <dbReference type="NCBI Taxonomy" id="151549"/>
    <lineage>
        <taxon>Eukaryota</taxon>
        <taxon>Metazoa</taxon>
        <taxon>Ecdysozoa</taxon>
        <taxon>Arthropoda</taxon>
        <taxon>Hexapoda</taxon>
        <taxon>Insecta</taxon>
        <taxon>Pterygota</taxon>
        <taxon>Neoptera</taxon>
        <taxon>Endopterygota</taxon>
        <taxon>Lepidoptera</taxon>
        <taxon>Glossata</taxon>
        <taxon>Ditrysia</taxon>
        <taxon>Tineoidea</taxon>
        <taxon>Psychidae</taxon>
        <taxon>Oiketicinae</taxon>
        <taxon>Eumeta</taxon>
    </lineage>
</organism>
<dbReference type="AlphaFoldDB" id="A0A4C1W4Q4"/>
<evidence type="ECO:0000313" key="3">
    <source>
        <dbReference type="Proteomes" id="UP000299102"/>
    </source>
</evidence>
<comment type="caution">
    <text evidence="2">The sequence shown here is derived from an EMBL/GenBank/DDBJ whole genome shotgun (WGS) entry which is preliminary data.</text>
</comment>
<evidence type="ECO:0000256" key="1">
    <source>
        <dbReference type="SAM" id="MobiDB-lite"/>
    </source>
</evidence>
<keyword evidence="3" id="KW-1185">Reference proteome</keyword>
<protein>
    <submittedName>
        <fullName evidence="2">Uncharacterized protein</fullName>
    </submittedName>
</protein>